<evidence type="ECO:0000313" key="1">
    <source>
        <dbReference type="EMBL" id="OSI08099.1"/>
    </source>
</evidence>
<sequence>MQNNVLECAQLFVAKFARLVFRRPLAIFTRGRLKTSDTDFAKAKLVNFAKMNQSARKTVCTVYSR</sequence>
<evidence type="ECO:0000313" key="2">
    <source>
        <dbReference type="Proteomes" id="UP000193466"/>
    </source>
</evidence>
<accession>A0ABX3WD05</accession>
<dbReference type="EMBL" id="MTBM01000024">
    <property type="protein sequence ID" value="OSI08099.1"/>
    <property type="molecule type" value="Genomic_DNA"/>
</dbReference>
<reference evidence="1 2" key="1">
    <citation type="submission" date="2017-01" db="EMBL/GenBank/DDBJ databases">
        <authorList>
            <person name="Wolfgang W.J."/>
            <person name="Cole J."/>
            <person name="Wroblewski D."/>
            <person name="Mcginnis J."/>
            <person name="Musser K.A."/>
        </authorList>
    </citation>
    <scope>NUCLEOTIDE SEQUENCE [LARGE SCALE GENOMIC DNA]</scope>
    <source>
        <strain evidence="1 2">DSM 21643</strain>
    </source>
</reference>
<name>A0ABX3WD05_9NEIS</name>
<dbReference type="Proteomes" id="UP000193466">
    <property type="component" value="Unassembled WGS sequence"/>
</dbReference>
<gene>
    <name evidence="1" type="ORF">BWD10_11740</name>
</gene>
<comment type="caution">
    <text evidence="1">The sequence shown here is derived from an EMBL/GenBank/DDBJ whole genome shotgun (WGS) entry which is preliminary data.</text>
</comment>
<proteinExistence type="predicted"/>
<organism evidence="1 2">
    <name type="scientific">Neisseria zoodegmatis</name>
    <dbReference type="NCBI Taxonomy" id="326523"/>
    <lineage>
        <taxon>Bacteria</taxon>
        <taxon>Pseudomonadati</taxon>
        <taxon>Pseudomonadota</taxon>
        <taxon>Betaproteobacteria</taxon>
        <taxon>Neisseriales</taxon>
        <taxon>Neisseriaceae</taxon>
        <taxon>Neisseria</taxon>
    </lineage>
</organism>
<keyword evidence="2" id="KW-1185">Reference proteome</keyword>
<protein>
    <submittedName>
        <fullName evidence="1">Uncharacterized protein</fullName>
    </submittedName>
</protein>